<dbReference type="GO" id="GO:0016020">
    <property type="term" value="C:membrane"/>
    <property type="evidence" value="ECO:0007669"/>
    <property type="project" value="TreeGrafter"/>
</dbReference>
<dbReference type="AlphaFoldDB" id="A0A5C5FPE8"/>
<evidence type="ECO:0000259" key="4">
    <source>
        <dbReference type="Pfam" id="PF06011"/>
    </source>
</evidence>
<feature type="transmembrane region" description="Helical" evidence="2">
    <location>
        <begin position="710"/>
        <end position="732"/>
    </location>
</feature>
<gene>
    <name evidence="5" type="ORF">DMC30DRAFT_367761</name>
</gene>
<dbReference type="OrthoDB" id="5312224at2759"/>
<dbReference type="Proteomes" id="UP000311382">
    <property type="component" value="Unassembled WGS sequence"/>
</dbReference>
<feature type="transmembrane region" description="Helical" evidence="2">
    <location>
        <begin position="569"/>
        <end position="590"/>
    </location>
</feature>
<evidence type="ECO:0000256" key="2">
    <source>
        <dbReference type="SAM" id="Phobius"/>
    </source>
</evidence>
<feature type="compositionally biased region" description="Polar residues" evidence="1">
    <location>
        <begin position="958"/>
        <end position="973"/>
    </location>
</feature>
<keyword evidence="6" id="KW-1185">Reference proteome</keyword>
<feature type="compositionally biased region" description="Gly residues" evidence="1">
    <location>
        <begin position="941"/>
        <end position="955"/>
    </location>
</feature>
<dbReference type="Pfam" id="PF06011">
    <property type="entry name" value="TRP"/>
    <property type="match status" value="1"/>
</dbReference>
<dbReference type="EMBL" id="SOZI01000127">
    <property type="protein sequence ID" value="TNY18670.1"/>
    <property type="molecule type" value="Genomic_DNA"/>
</dbReference>
<reference evidence="5 6" key="1">
    <citation type="submission" date="2019-03" db="EMBL/GenBank/DDBJ databases">
        <title>Rhodosporidium diobovatum UCD-FST 08-225 genome sequencing, assembly, and annotation.</title>
        <authorList>
            <person name="Fakankun I.U."/>
            <person name="Fristensky B."/>
            <person name="Levin D.B."/>
        </authorList>
    </citation>
    <scope>NUCLEOTIDE SEQUENCE [LARGE SCALE GENOMIC DNA]</scope>
    <source>
        <strain evidence="5 6">UCD-FST 08-225</strain>
    </source>
</reference>
<feature type="compositionally biased region" description="Low complexity" evidence="1">
    <location>
        <begin position="1011"/>
        <end position="1025"/>
    </location>
</feature>
<dbReference type="GO" id="GO:0055085">
    <property type="term" value="P:transmembrane transport"/>
    <property type="evidence" value="ECO:0007669"/>
    <property type="project" value="TreeGrafter"/>
</dbReference>
<keyword evidence="2" id="KW-1133">Transmembrane helix</keyword>
<comment type="caution">
    <text evidence="5">The sequence shown here is derived from an EMBL/GenBank/DDBJ whole genome shotgun (WGS) entry which is preliminary data.</text>
</comment>
<feature type="region of interest" description="Disordered" evidence="1">
    <location>
        <begin position="939"/>
        <end position="1238"/>
    </location>
</feature>
<accession>A0A5C5FPE8</accession>
<feature type="compositionally biased region" description="Low complexity" evidence="1">
    <location>
        <begin position="830"/>
        <end position="860"/>
    </location>
</feature>
<feature type="region of interest" description="Disordered" evidence="1">
    <location>
        <begin position="878"/>
        <end position="919"/>
    </location>
</feature>
<feature type="transmembrane region" description="Helical" evidence="2">
    <location>
        <begin position="414"/>
        <end position="447"/>
    </location>
</feature>
<feature type="compositionally biased region" description="Gly residues" evidence="1">
    <location>
        <begin position="1090"/>
        <end position="1107"/>
    </location>
</feature>
<dbReference type="InterPro" id="IPR010308">
    <property type="entry name" value="TRP_C"/>
</dbReference>
<feature type="transmembrane region" description="Helical" evidence="2">
    <location>
        <begin position="680"/>
        <end position="698"/>
    </location>
</feature>
<evidence type="ECO:0000256" key="3">
    <source>
        <dbReference type="SAM" id="SignalP"/>
    </source>
</evidence>
<keyword evidence="2" id="KW-0472">Membrane</keyword>
<keyword evidence="3" id="KW-0732">Signal</keyword>
<feature type="domain" description="TRP C-terminal" evidence="4">
    <location>
        <begin position="534"/>
        <end position="731"/>
    </location>
</feature>
<dbReference type="STRING" id="5288.A0A5C5FPE8"/>
<evidence type="ECO:0000256" key="1">
    <source>
        <dbReference type="SAM" id="MobiDB-lite"/>
    </source>
</evidence>
<feature type="region of interest" description="Disordered" evidence="1">
    <location>
        <begin position="758"/>
        <end position="862"/>
    </location>
</feature>
<feature type="compositionally biased region" description="Basic residues" evidence="1">
    <location>
        <begin position="1041"/>
        <end position="1050"/>
    </location>
</feature>
<proteinExistence type="predicted"/>
<feature type="chain" id="PRO_5022919885" evidence="3">
    <location>
        <begin position="20"/>
        <end position="1238"/>
    </location>
</feature>
<evidence type="ECO:0000313" key="6">
    <source>
        <dbReference type="Proteomes" id="UP000311382"/>
    </source>
</evidence>
<keyword evidence="2" id="KW-0812">Transmembrane</keyword>
<feature type="compositionally biased region" description="Basic and acidic residues" evidence="1">
    <location>
        <begin position="458"/>
        <end position="468"/>
    </location>
</feature>
<protein>
    <submittedName>
        <fullName evidence="5">Membrane protein</fullName>
    </submittedName>
</protein>
<feature type="transmembrane region" description="Helical" evidence="2">
    <location>
        <begin position="310"/>
        <end position="330"/>
    </location>
</feature>
<organism evidence="5 6">
    <name type="scientific">Rhodotorula diobovata</name>
    <dbReference type="NCBI Taxonomy" id="5288"/>
    <lineage>
        <taxon>Eukaryota</taxon>
        <taxon>Fungi</taxon>
        <taxon>Dikarya</taxon>
        <taxon>Basidiomycota</taxon>
        <taxon>Pucciniomycotina</taxon>
        <taxon>Microbotryomycetes</taxon>
        <taxon>Sporidiobolales</taxon>
        <taxon>Sporidiobolaceae</taxon>
        <taxon>Rhodotorula</taxon>
    </lineage>
</organism>
<feature type="signal peptide" evidence="3">
    <location>
        <begin position="1"/>
        <end position="19"/>
    </location>
</feature>
<feature type="compositionally biased region" description="Acidic residues" evidence="1">
    <location>
        <begin position="1070"/>
        <end position="1084"/>
    </location>
</feature>
<dbReference type="PANTHER" id="PTHR31145">
    <property type="entry name" value="INTEGRAL MEMBRANE PROTEIN (AFU_ORTHOLOGUE AFUA_7G01610)"/>
    <property type="match status" value="1"/>
</dbReference>
<sequence length="1238" mass="130706">MRQLHVAALLALAALCAHAEVLWSRRLSSCLGSGPLVAPEDQQLVFTDLYAQFDQGQKEPGQYHAAGIDLDLVPSPIFNQDGAVLTGTGDLLRVVLVGNTVAVSEGFSDGTGDDAGLLSTLIVDSQVLSFDVASNKTALCSAIRTDEGDTGVTSNGTESINDSGCPYSGAVALGFTVPLASSYPLTTITTNLLALDPSSPALHLACYDLSFTPYYPDYFAYRLIHYLIIGTLAAYLLLYVLARVYASYTACLRDTETQLASSLTLKLTSRAGGPSHRGMWRTIWFGSWAGKQVVASGSLRRFVTAEFRELFSLVAWFALVGTVAVEWPGFAYPVFQRAAWTTLVYNTSLPFVSRADPVLPQNTTLPTAYASQIADVASPLYLDPSLPNVLLDLDGERDGLERWSRMIGVRHEDVWSICAFTFFAICAGVICMHALVFAVDAALTAAFPRRRAAAARASVDDKTDHGQDETLTPAVSKELPSGAEGYGDRRRSDGSMGRFLGSGDFADDEYFADEDELARGSPDDEHPLWRLHAALLQGNLTRVLLLFHLPLCLFSAYQFSIYSSSPTSTFALAIVVFALVCVAYPAFALWKIHVKSSRDLYSHLPTLLAYGPLYNTYAEECSLFPLVTFGSNLIIGVVVGAAQVSGTAQAAIILIVEVAHTLCTSLWLPWGDNSAMGPLAFLLSLARIIIAVLLVVLSPTVNVSPAAASWVTYVIFLAMGLVLVLLVGVLAFKLLELLVRLVGRVPFDESRSPRGGGLFGAVRKSRGGRAGSGASGGKKRRPHDARTQAARRRAIEERRRRNLHRERFAGGTVGGRSDASSVGTATYMLPSAARPAGHPGAGGSTLSLGSGPSPFPSSGLVDDEDFIMSAMSTRGWESASEASSSARPGHVRPGAYSSAGPILRSGPQHWGSQVNVSSTAPSPASAVVVAAPIVHAAAAGPSGGSSGFARVGGGRASHSNPYQLATAPSTSPGGTAYPPYPASSADLYAPRRSPADPALGGMTPAQRHPSRPSLSALPYSSALLSNQVSPGGRLDDEHNRRLSTRVRARRGDRQGGFFGRFKRQRTTQYSDDDYTDETDTDDEGGPSARRGGGGILAALGGGLLGGGKGKKGRRQDGGGTESAYGAPEDEDDEPPFEPAPAAEKGFSVVRKPRPGPPPGASPGVQSTDFGVASAAADAPQTPGTATASQGDPLLHRRSTSDAPTPPPPHVSVEAPSRPGSLHGEVVVGEWEDSVHERE</sequence>
<feature type="region of interest" description="Disordered" evidence="1">
    <location>
        <begin position="457"/>
        <end position="495"/>
    </location>
</feature>
<feature type="transmembrane region" description="Helical" evidence="2">
    <location>
        <begin position="543"/>
        <end position="563"/>
    </location>
</feature>
<dbReference type="PANTHER" id="PTHR31145:SF6">
    <property type="entry name" value="INTEGRAL MEMBRANE PROTEIN (AFU_ORTHOLOGUE AFUA_7G01610)"/>
    <property type="match status" value="1"/>
</dbReference>
<dbReference type="InterPro" id="IPR040241">
    <property type="entry name" value="TRP_Flc/Pkd2-like"/>
</dbReference>
<evidence type="ECO:0000313" key="5">
    <source>
        <dbReference type="EMBL" id="TNY18670.1"/>
    </source>
</evidence>
<name>A0A5C5FPE8_9BASI</name>
<feature type="transmembrane region" description="Helical" evidence="2">
    <location>
        <begin position="223"/>
        <end position="242"/>
    </location>
</feature>